<evidence type="ECO:0000259" key="3">
    <source>
        <dbReference type="Pfam" id="PF13505"/>
    </source>
</evidence>
<dbReference type="Gene3D" id="2.40.160.20">
    <property type="match status" value="1"/>
</dbReference>
<accession>A0A3D9FJ35</accession>
<reference evidence="4 5" key="1">
    <citation type="submission" date="2018-07" db="EMBL/GenBank/DDBJ databases">
        <title>Genomic Encyclopedia of Type Strains, Phase IV (KMG-IV): sequencing the most valuable type-strain genomes for metagenomic binning, comparative biology and taxonomic classification.</title>
        <authorList>
            <person name="Goeker M."/>
        </authorList>
    </citation>
    <scope>NUCLEOTIDE SEQUENCE [LARGE SCALE GENOMIC DNA]</scope>
    <source>
        <strain evidence="4 5">DSM 26725</strain>
    </source>
</reference>
<keyword evidence="5" id="KW-1185">Reference proteome</keyword>
<name>A0A3D9FJ35_9SPHN</name>
<dbReference type="Proteomes" id="UP000256310">
    <property type="component" value="Unassembled WGS sequence"/>
</dbReference>
<organism evidence="4 5">
    <name type="scientific">Parasphingopyxis lamellibrachiae</name>
    <dbReference type="NCBI Taxonomy" id="680125"/>
    <lineage>
        <taxon>Bacteria</taxon>
        <taxon>Pseudomonadati</taxon>
        <taxon>Pseudomonadota</taxon>
        <taxon>Alphaproteobacteria</taxon>
        <taxon>Sphingomonadales</taxon>
        <taxon>Sphingomonadaceae</taxon>
        <taxon>Parasphingopyxis</taxon>
    </lineage>
</organism>
<dbReference type="Pfam" id="PF13505">
    <property type="entry name" value="OMP_b-brl"/>
    <property type="match status" value="1"/>
</dbReference>
<evidence type="ECO:0000313" key="5">
    <source>
        <dbReference type="Proteomes" id="UP000256310"/>
    </source>
</evidence>
<dbReference type="InterPro" id="IPR011250">
    <property type="entry name" value="OMP/PagP_B-barrel"/>
</dbReference>
<feature type="chain" id="PRO_5017730925" evidence="2">
    <location>
        <begin position="25"/>
        <end position="196"/>
    </location>
</feature>
<evidence type="ECO:0000256" key="1">
    <source>
        <dbReference type="ARBA" id="ARBA00022729"/>
    </source>
</evidence>
<evidence type="ECO:0000256" key="2">
    <source>
        <dbReference type="SAM" id="SignalP"/>
    </source>
</evidence>
<gene>
    <name evidence="4" type="ORF">DFR46_2868</name>
</gene>
<dbReference type="SUPFAM" id="SSF56925">
    <property type="entry name" value="OMPA-like"/>
    <property type="match status" value="1"/>
</dbReference>
<dbReference type="InterPro" id="IPR027385">
    <property type="entry name" value="Beta-barrel_OMP"/>
</dbReference>
<dbReference type="EMBL" id="QRDP01000004">
    <property type="protein sequence ID" value="RED17814.1"/>
    <property type="molecule type" value="Genomic_DNA"/>
</dbReference>
<dbReference type="AlphaFoldDB" id="A0A3D9FJ35"/>
<comment type="caution">
    <text evidence="4">The sequence shown here is derived from an EMBL/GenBank/DDBJ whole genome shotgun (WGS) entry which is preliminary data.</text>
</comment>
<feature type="domain" description="Outer membrane protein beta-barrel" evidence="3">
    <location>
        <begin position="10"/>
        <end position="196"/>
    </location>
</feature>
<proteinExistence type="predicted"/>
<evidence type="ECO:0000313" key="4">
    <source>
        <dbReference type="EMBL" id="RED17814.1"/>
    </source>
</evidence>
<sequence>MKHYHAITAAIIVASGLGVTAAHAEEFVGPRVEATIGWNQLQFDLRNPQTSENETNSELGWGFAAGYDVPIGSNLIAGVEAGISFSDDEYSFEDGSVTRSYDGSRDIALMGRLGTRIGNNALGYLAAGYSNYRTDEFVENGGILTSETVNLDGLRLGAGLEVALTPSTYLKSEYRHTIYEDDISRNEILTGIGFRF</sequence>
<feature type="signal peptide" evidence="2">
    <location>
        <begin position="1"/>
        <end position="24"/>
    </location>
</feature>
<protein>
    <submittedName>
        <fullName evidence="4">Outer membrane immunogenic protein</fullName>
    </submittedName>
</protein>
<keyword evidence="1 2" id="KW-0732">Signal</keyword>